<dbReference type="RefSeq" id="WP_011467379.1">
    <property type="nucleotide sequence ID" value="NC_007912.1"/>
</dbReference>
<evidence type="ECO:0000259" key="1">
    <source>
        <dbReference type="Pfam" id="PF00308"/>
    </source>
</evidence>
<dbReference type="AlphaFoldDB" id="Q21MC1"/>
<name>Q21MC1_SACD2</name>
<dbReference type="STRING" id="203122.Sde_0896"/>
<dbReference type="PANTHER" id="PTHR30050">
    <property type="entry name" value="CHROMOSOMAL REPLICATION INITIATOR PROTEIN DNAA"/>
    <property type="match status" value="1"/>
</dbReference>
<feature type="domain" description="Chromosomal replication initiator protein DnaA ATPAse" evidence="1">
    <location>
        <begin position="18"/>
        <end position="160"/>
    </location>
</feature>
<dbReference type="EMBL" id="CP000282">
    <property type="protein sequence ID" value="ABD80158.1"/>
    <property type="molecule type" value="Genomic_DNA"/>
</dbReference>
<dbReference type="Gene3D" id="1.10.8.60">
    <property type="match status" value="1"/>
</dbReference>
<dbReference type="eggNOG" id="COG0593">
    <property type="taxonomic scope" value="Bacteria"/>
</dbReference>
<dbReference type="GO" id="GO:0032297">
    <property type="term" value="P:negative regulation of DNA-templated DNA replication initiation"/>
    <property type="evidence" value="ECO:0007669"/>
    <property type="project" value="InterPro"/>
</dbReference>
<dbReference type="Pfam" id="PF22688">
    <property type="entry name" value="Hda_lid"/>
    <property type="match status" value="1"/>
</dbReference>
<dbReference type="InterPro" id="IPR013317">
    <property type="entry name" value="DnaA_dom"/>
</dbReference>
<dbReference type="SUPFAM" id="SSF52540">
    <property type="entry name" value="P-loop containing nucleoside triphosphate hydrolases"/>
    <property type="match status" value="1"/>
</dbReference>
<feature type="domain" description="Hda lid" evidence="2">
    <location>
        <begin position="173"/>
        <end position="237"/>
    </location>
</feature>
<dbReference type="GeneID" id="98612577"/>
<dbReference type="InterPro" id="IPR055199">
    <property type="entry name" value="Hda_lid"/>
</dbReference>
<evidence type="ECO:0000313" key="4">
    <source>
        <dbReference type="Proteomes" id="UP000001947"/>
    </source>
</evidence>
<evidence type="ECO:0000313" key="3">
    <source>
        <dbReference type="EMBL" id="ABD80158.1"/>
    </source>
</evidence>
<proteinExistence type="predicted"/>
<protein>
    <submittedName>
        <fullName evidence="3">Regulatory inactivation of DnaA Hda protein</fullName>
    </submittedName>
</protein>
<organism evidence="3 4">
    <name type="scientific">Saccharophagus degradans (strain 2-40 / ATCC 43961 / DSM 17024)</name>
    <dbReference type="NCBI Taxonomy" id="203122"/>
    <lineage>
        <taxon>Bacteria</taxon>
        <taxon>Pseudomonadati</taxon>
        <taxon>Pseudomonadota</taxon>
        <taxon>Gammaproteobacteria</taxon>
        <taxon>Cellvibrionales</taxon>
        <taxon>Cellvibrionaceae</taxon>
        <taxon>Saccharophagus</taxon>
    </lineage>
</organism>
<reference evidence="3 4" key="1">
    <citation type="journal article" date="2008" name="PLoS Genet.">
        <title>Complete genome sequence of the complex carbohydrate-degrading marine bacterium, Saccharophagus degradans strain 2-40 T.</title>
        <authorList>
            <person name="Weiner R.M."/>
            <person name="Taylor L.E.II."/>
            <person name="Henrissat B."/>
            <person name="Hauser L."/>
            <person name="Land M."/>
            <person name="Coutinho P.M."/>
            <person name="Rancurel C."/>
            <person name="Saunders E.H."/>
            <person name="Longmire A.G."/>
            <person name="Zhang H."/>
            <person name="Bayer E.A."/>
            <person name="Gilbert H.J."/>
            <person name="Larimer F."/>
            <person name="Zhulin I.B."/>
            <person name="Ekborg N.A."/>
            <person name="Lamed R."/>
            <person name="Richardson P.M."/>
            <person name="Borovok I."/>
            <person name="Hutcheson S."/>
        </authorList>
    </citation>
    <scope>NUCLEOTIDE SEQUENCE [LARGE SCALE GENOMIC DNA]</scope>
    <source>
        <strain evidence="4">2-40 / ATCC 43961 / DSM 17024</strain>
    </source>
</reference>
<dbReference type="CDD" id="cd00009">
    <property type="entry name" value="AAA"/>
    <property type="match status" value="1"/>
</dbReference>
<dbReference type="Proteomes" id="UP000001947">
    <property type="component" value="Chromosome"/>
</dbReference>
<dbReference type="OrthoDB" id="9784878at2"/>
<dbReference type="NCBIfam" id="TIGR03420">
    <property type="entry name" value="DnaA_homol_Hda"/>
    <property type="match status" value="1"/>
</dbReference>
<dbReference type="PANTHER" id="PTHR30050:SF5">
    <property type="entry name" value="DNAA REGULATORY INACTIVATOR HDA"/>
    <property type="match status" value="1"/>
</dbReference>
<dbReference type="Gene3D" id="3.40.50.300">
    <property type="entry name" value="P-loop containing nucleotide triphosphate hydrolases"/>
    <property type="match status" value="1"/>
</dbReference>
<gene>
    <name evidence="3" type="ordered locus">Sde_0896</name>
</gene>
<keyword evidence="4" id="KW-1185">Reference proteome</keyword>
<dbReference type="KEGG" id="sde:Sde_0896"/>
<dbReference type="InterPro" id="IPR027417">
    <property type="entry name" value="P-loop_NTPase"/>
</dbReference>
<dbReference type="InterPro" id="IPR017788">
    <property type="entry name" value="Hda"/>
</dbReference>
<dbReference type="HOGENOM" id="CLU_072265_1_1_6"/>
<dbReference type="Pfam" id="PF00308">
    <property type="entry name" value="Bac_DnaA"/>
    <property type="match status" value="1"/>
</dbReference>
<accession>Q21MC1</accession>
<evidence type="ECO:0000259" key="2">
    <source>
        <dbReference type="Pfam" id="PF22688"/>
    </source>
</evidence>
<dbReference type="GO" id="GO:0006270">
    <property type="term" value="P:DNA replication initiation"/>
    <property type="evidence" value="ECO:0007669"/>
    <property type="project" value="TreeGrafter"/>
</dbReference>
<sequence>MNEKTSTPVQLSLGVSLREETTFANFLGAVGSNAQPVAALQQFAANEGEQNVLVWGAPGSGLTHLLQAVCHRAYEHGLAVQYLPLQDMVGYDAQSICDGLEQMQVVCLDGIDHICGIKSWEQGVFHLYNNLRDAGHRLLIASHTSPPALPLTLPDLKSRVLGSVRYHVESLNDLQKQDALIARAVARGMDMPVEVARFILNRASRDTNELFYLLDQLDDASLQKQRKLTVPFAKEVLNL</sequence>